<gene>
    <name evidence="2" type="ORF">PFL603g_03502</name>
</gene>
<dbReference type="Proteomes" id="UP000063434">
    <property type="component" value="Unassembled WGS sequence"/>
</dbReference>
<comment type="caution">
    <text evidence="2">The sequence shown here is derived from an EMBL/GenBank/DDBJ whole genome shotgun (WGS) entry which is preliminary data.</text>
</comment>
<protein>
    <submittedName>
        <fullName evidence="2">Uncharacterized protein</fullName>
    </submittedName>
</protein>
<feature type="signal peptide" evidence="1">
    <location>
        <begin position="1"/>
        <end position="22"/>
    </location>
</feature>
<evidence type="ECO:0000313" key="2">
    <source>
        <dbReference type="EMBL" id="KWV73392.1"/>
    </source>
</evidence>
<evidence type="ECO:0000313" key="3">
    <source>
        <dbReference type="Proteomes" id="UP000063434"/>
    </source>
</evidence>
<organism evidence="2 3">
    <name type="scientific">Pseudomonas fluorescens</name>
    <dbReference type="NCBI Taxonomy" id="294"/>
    <lineage>
        <taxon>Bacteria</taxon>
        <taxon>Pseudomonadati</taxon>
        <taxon>Pseudomonadota</taxon>
        <taxon>Gammaproteobacteria</taxon>
        <taxon>Pseudomonadales</taxon>
        <taxon>Pseudomonadaceae</taxon>
        <taxon>Pseudomonas</taxon>
    </lineage>
</organism>
<keyword evidence="1" id="KW-0732">Signal</keyword>
<dbReference type="PATRIC" id="fig|294.195.peg.3753"/>
<accession>A0A120FYP1</accession>
<sequence length="166" mass="18945">MRTLTIFFTTLLSLCIAFTVHAVEPPESKVPPTSDKKITRANYLLGKYGDRLHFSSSQARSVVEDFEIDCRVKDGRYLPLLSLLLARVSEMQHEGAWMETIVQQRGDEVRVYDQIKRRDGTTFEPILALELNRWGELIPISIRSEAILNACFDGPYGRLWVPEASD</sequence>
<dbReference type="AlphaFoldDB" id="A0A120FYP1"/>
<name>A0A120FYP1_PSEFL</name>
<dbReference type="RefSeq" id="WP_060766084.1">
    <property type="nucleotide sequence ID" value="NZ_LCYC01000048.1"/>
</dbReference>
<feature type="chain" id="PRO_5007165710" evidence="1">
    <location>
        <begin position="23"/>
        <end position="166"/>
    </location>
</feature>
<evidence type="ECO:0000256" key="1">
    <source>
        <dbReference type="SAM" id="SignalP"/>
    </source>
</evidence>
<proteinExistence type="predicted"/>
<dbReference type="EMBL" id="LCYC01000048">
    <property type="protein sequence ID" value="KWV73392.1"/>
    <property type="molecule type" value="Genomic_DNA"/>
</dbReference>
<reference evidence="2 3" key="1">
    <citation type="submission" date="2015-05" db="EMBL/GenBank/DDBJ databases">
        <title>A genomic and transcriptomic approach to investigate the blue pigment phenotype in Pseudomonas fluorescens.</title>
        <authorList>
            <person name="Andreani N.A."/>
            <person name="Cardazzo B."/>
        </authorList>
    </citation>
    <scope>NUCLEOTIDE SEQUENCE [LARGE SCALE GENOMIC DNA]</scope>
    <source>
        <strain evidence="2 3">Ps_40</strain>
    </source>
</reference>